<evidence type="ECO:0000313" key="4">
    <source>
        <dbReference type="EMBL" id="MCO8273702.1"/>
    </source>
</evidence>
<dbReference type="Gene3D" id="1.50.10.10">
    <property type="match status" value="1"/>
</dbReference>
<proteinExistence type="predicted"/>
<dbReference type="PANTHER" id="PTHR31084:SF0">
    <property type="entry name" value="ALPHA-L-FUCOSIDASE 2"/>
    <property type="match status" value="1"/>
</dbReference>
<dbReference type="InterPro" id="IPR027414">
    <property type="entry name" value="GH95_N_dom"/>
</dbReference>
<keyword evidence="5" id="KW-1185">Reference proteome</keyword>
<organism evidence="4 5">
    <name type="scientific">Paractinoplanes aksuensis</name>
    <dbReference type="NCBI Taxonomy" id="2939490"/>
    <lineage>
        <taxon>Bacteria</taxon>
        <taxon>Bacillati</taxon>
        <taxon>Actinomycetota</taxon>
        <taxon>Actinomycetes</taxon>
        <taxon>Micromonosporales</taxon>
        <taxon>Micromonosporaceae</taxon>
        <taxon>Paractinoplanes</taxon>
    </lineage>
</organism>
<dbReference type="Proteomes" id="UP001523369">
    <property type="component" value="Unassembled WGS sequence"/>
</dbReference>
<feature type="domain" description="Alpha fucosidase A-like C-terminal" evidence="2">
    <location>
        <begin position="667"/>
        <end position="730"/>
    </location>
</feature>
<evidence type="ECO:0000259" key="2">
    <source>
        <dbReference type="Pfam" id="PF21307"/>
    </source>
</evidence>
<dbReference type="InterPro" id="IPR016518">
    <property type="entry name" value="Alpha-L-fucosidase"/>
</dbReference>
<gene>
    <name evidence="4" type="ORF">M1L60_24200</name>
</gene>
<comment type="caution">
    <text evidence="4">The sequence shown here is derived from an EMBL/GenBank/DDBJ whole genome shotgun (WGS) entry which is preliminary data.</text>
</comment>
<feature type="domain" description="Glycosyl hydrolase family 95 N-terminal" evidence="1">
    <location>
        <begin position="6"/>
        <end position="242"/>
    </location>
</feature>
<dbReference type="InterPro" id="IPR008928">
    <property type="entry name" value="6-hairpin_glycosidase_sf"/>
</dbReference>
<protein>
    <submittedName>
        <fullName evidence="4">Glycoside hydrolase family 95 protein</fullName>
    </submittedName>
</protein>
<dbReference type="SUPFAM" id="SSF48208">
    <property type="entry name" value="Six-hairpin glycosidases"/>
    <property type="match status" value="1"/>
</dbReference>
<dbReference type="EMBL" id="JAMYJR010000027">
    <property type="protein sequence ID" value="MCO8273702.1"/>
    <property type="molecule type" value="Genomic_DNA"/>
</dbReference>
<reference evidence="4 5" key="1">
    <citation type="submission" date="2022-06" db="EMBL/GenBank/DDBJ databases">
        <title>New Species of the Genus Actinoplanes, ActinopZanes ferrugineus.</title>
        <authorList>
            <person name="Ding P."/>
        </authorList>
    </citation>
    <scope>NUCLEOTIDE SEQUENCE [LARGE SCALE GENOMIC DNA]</scope>
    <source>
        <strain evidence="4 5">TRM88003</strain>
    </source>
</reference>
<dbReference type="PIRSF" id="PIRSF007663">
    <property type="entry name" value="UCP007663"/>
    <property type="match status" value="1"/>
</dbReference>
<dbReference type="GO" id="GO:0016787">
    <property type="term" value="F:hydrolase activity"/>
    <property type="evidence" value="ECO:0007669"/>
    <property type="project" value="UniProtKB-KW"/>
</dbReference>
<dbReference type="Pfam" id="PF22124">
    <property type="entry name" value="Glyco_hydro_95_cat"/>
    <property type="match status" value="1"/>
</dbReference>
<dbReference type="InterPro" id="IPR012341">
    <property type="entry name" value="6hp_glycosidase-like_sf"/>
</dbReference>
<dbReference type="Pfam" id="PF21307">
    <property type="entry name" value="Glyco_hydro_95_C"/>
    <property type="match status" value="1"/>
</dbReference>
<dbReference type="Gene3D" id="2.70.98.50">
    <property type="entry name" value="putative glycoside hydrolase family protein from bacillus halodurans"/>
    <property type="match status" value="1"/>
</dbReference>
<dbReference type="InterPro" id="IPR054363">
    <property type="entry name" value="GH95_cat"/>
</dbReference>
<dbReference type="Pfam" id="PF14498">
    <property type="entry name" value="Glyco_hyd_65N_2"/>
    <property type="match status" value="1"/>
</dbReference>
<sequence>MSGLELWYDRPAERWFEALPIGNGRIGGMVYGGVGTETIRLSESTAWSGAPSTTDVSPTALENLPRVRQLLFDGQAAEAQRLAEKHLTGRPTAFGTNLPLPRLRLDLPGGEVSEYRRSLDLVDGIVRVAYRQNGVHFVREVLASNPHGVLAVRLGADRPGAISCTAGLDDSVFPGICTTDGTAVMFRGQAVESLHSNGKQGTTVEIRARVEAEGGTVSRTGETVTVTGADAVVILVTIVTDWGGAFSIDRFDTIRAAHVGDHRALMGRVELELGPPVALPTDVRRERLARGERDDDLVALYFQYGRYLTMAGSRADSPLPLALQGVWNDGRASAMGWSNDFHLDINTQQNYWAAESGNLAECHAPLVRFVQRLAEAGRDTARTMYGADGWVAHTVTNAWGYSAPGSGIGWGLNVTGGIWIALQLWEHYEYQPDERYLRDEAYPVLREAALFMLSYLVPEPTHGWLVPGPAESPENWYLAPDGTPCSVAMGTTADRVFAEAILRICGQAAAILDVDADLRSRVEAARARLSPLRIGRHGQLQEWLEDYDEPDPAHRHTAHLVAVFPERQITPRRDPELARAAAVTIERRQQAAGWEQTEWVEANFAAFYARLLDGDRALTHVTRLIGDASEANLLSYSAGGIAGAPENIYSFDGNSGGAGAIAEMLLQSDGEEIELLPALPSQWRDGSVRGLRARGGFTVDLAWRDGKLHEVRIQADAGARTRVRYRDAVINFTGGQIHFAA</sequence>
<evidence type="ECO:0000259" key="3">
    <source>
        <dbReference type="Pfam" id="PF22124"/>
    </source>
</evidence>
<dbReference type="PANTHER" id="PTHR31084">
    <property type="entry name" value="ALPHA-L-FUCOSIDASE 2"/>
    <property type="match status" value="1"/>
</dbReference>
<accession>A0ABT1DS87</accession>
<evidence type="ECO:0000313" key="5">
    <source>
        <dbReference type="Proteomes" id="UP001523369"/>
    </source>
</evidence>
<feature type="domain" description="Glycosyl hydrolase family 95 catalytic" evidence="3">
    <location>
        <begin position="251"/>
        <end position="665"/>
    </location>
</feature>
<evidence type="ECO:0000259" key="1">
    <source>
        <dbReference type="Pfam" id="PF14498"/>
    </source>
</evidence>
<dbReference type="InterPro" id="IPR049053">
    <property type="entry name" value="AFCA-like_C"/>
</dbReference>
<dbReference type="RefSeq" id="WP_253239781.1">
    <property type="nucleotide sequence ID" value="NZ_JAMYJR010000027.1"/>
</dbReference>
<name>A0ABT1DS87_9ACTN</name>
<keyword evidence="4" id="KW-0378">Hydrolase</keyword>